<evidence type="ECO:0008006" key="3">
    <source>
        <dbReference type="Google" id="ProtNLM"/>
    </source>
</evidence>
<dbReference type="Proteomes" id="UP000242638">
    <property type="component" value="Unassembled WGS sequence"/>
</dbReference>
<reference evidence="1" key="3">
    <citation type="submission" date="2025-09" db="UniProtKB">
        <authorList>
            <consortium name="Ensembl"/>
        </authorList>
    </citation>
    <scope>IDENTIFICATION</scope>
    <source>
        <strain evidence="1">Guanapo</strain>
    </source>
</reference>
<dbReference type="AlphaFoldDB" id="A0A3P9NB26"/>
<dbReference type="Ensembl" id="ENSPRET00000006853.1">
    <property type="protein sequence ID" value="ENSPREP00000006764.1"/>
    <property type="gene ID" value="ENSPREG00000004663.1"/>
</dbReference>
<dbReference type="Bgee" id="ENSPREG00000004663">
    <property type="expression patterns" value="Expressed in caudal fin"/>
</dbReference>
<keyword evidence="2" id="KW-1185">Reference proteome</keyword>
<dbReference type="STRING" id="8081.ENSPREP00000006764"/>
<name>A0A3P9NB26_POERE</name>
<sequence length="387" mass="43974">MAQNKTKCRQYSIEYLDYGFIPFPINTTSAVFTIYPTQVQKSLSLGNDTVAHRMNEMGVHKEEQLCAILRNFPFTLQLDETTTPDINALLMAYVCFKGPSSEDMTIFNGVHGFLQEKSIPITNILEQVLKVLTVKCVLYCHNLVAKCKNPALNESLSIAAKAVNKIKAHHLLHTNVPWLSKGNCLVRFCSLFDSIVTSTHCDIRYPSDIFEKMNSHIKAPRKWHSCPVQSSHPQSHFPQLTKVVIIINYTYLISMNYCIPNHYRCLRSLPMTDSSFTSCLGGSVDCKIAIQEHLVDVQAIFCTLGWGSMWTKYATRYQAFWEKARLLLVAFPTTYLVEQAFNQVLHMQSKYRNRLDLAASGALWLKLTCLQPATKKLAEKHQVQGSH</sequence>
<proteinExistence type="predicted"/>
<evidence type="ECO:0000313" key="1">
    <source>
        <dbReference type="Ensembl" id="ENSPREP00000006764.1"/>
    </source>
</evidence>
<accession>A0A3P9NB26</accession>
<organism evidence="1 2">
    <name type="scientific">Poecilia reticulata</name>
    <name type="common">Guppy</name>
    <name type="synonym">Acanthophacelus reticulatus</name>
    <dbReference type="NCBI Taxonomy" id="8081"/>
    <lineage>
        <taxon>Eukaryota</taxon>
        <taxon>Metazoa</taxon>
        <taxon>Chordata</taxon>
        <taxon>Craniata</taxon>
        <taxon>Vertebrata</taxon>
        <taxon>Euteleostomi</taxon>
        <taxon>Actinopterygii</taxon>
        <taxon>Neopterygii</taxon>
        <taxon>Teleostei</taxon>
        <taxon>Neoteleostei</taxon>
        <taxon>Acanthomorphata</taxon>
        <taxon>Ovalentaria</taxon>
        <taxon>Atherinomorphae</taxon>
        <taxon>Cyprinodontiformes</taxon>
        <taxon>Poeciliidae</taxon>
        <taxon>Poeciliinae</taxon>
        <taxon>Poecilia</taxon>
    </lineage>
</organism>
<dbReference type="PANTHER" id="PTHR45913:SF22">
    <property type="entry name" value="SCAN BOX DOMAIN-CONTAINING PROTEIN"/>
    <property type="match status" value="1"/>
</dbReference>
<protein>
    <recommendedName>
        <fullName evidence="3">HAT C-terminal dimerisation domain-containing protein</fullName>
    </recommendedName>
</protein>
<evidence type="ECO:0000313" key="2">
    <source>
        <dbReference type="Proteomes" id="UP000242638"/>
    </source>
</evidence>
<reference evidence="2" key="1">
    <citation type="submission" date="2013-11" db="EMBL/GenBank/DDBJ databases">
        <title>The genomic landscape of the Guanapo guppy.</title>
        <authorList>
            <person name="Kuenstner A."/>
            <person name="Dreyer C."/>
        </authorList>
    </citation>
    <scope>NUCLEOTIDE SEQUENCE</scope>
    <source>
        <strain evidence="2">Guanapo</strain>
    </source>
</reference>
<dbReference type="OMA" id="EKMNSHI"/>
<reference evidence="1" key="2">
    <citation type="submission" date="2025-08" db="UniProtKB">
        <authorList>
            <consortium name="Ensembl"/>
        </authorList>
    </citation>
    <scope>IDENTIFICATION</scope>
    <source>
        <strain evidence="1">Guanapo</strain>
    </source>
</reference>
<dbReference type="PANTHER" id="PTHR45913">
    <property type="entry name" value="EPM2A-INTERACTING PROTEIN 1"/>
    <property type="match status" value="1"/>
</dbReference>